<evidence type="ECO:0000313" key="1">
    <source>
        <dbReference type="EMBL" id="KAG5187866.1"/>
    </source>
</evidence>
<name>A0A835Z5Z9_9STRA</name>
<organism evidence="1 2">
    <name type="scientific">Tribonema minus</name>
    <dbReference type="NCBI Taxonomy" id="303371"/>
    <lineage>
        <taxon>Eukaryota</taxon>
        <taxon>Sar</taxon>
        <taxon>Stramenopiles</taxon>
        <taxon>Ochrophyta</taxon>
        <taxon>PX clade</taxon>
        <taxon>Xanthophyceae</taxon>
        <taxon>Tribonematales</taxon>
        <taxon>Tribonemataceae</taxon>
        <taxon>Tribonema</taxon>
    </lineage>
</organism>
<dbReference type="AlphaFoldDB" id="A0A835Z5Z9"/>
<accession>A0A835Z5Z9</accession>
<proteinExistence type="predicted"/>
<dbReference type="EMBL" id="JAFCMP010000080">
    <property type="protein sequence ID" value="KAG5187866.1"/>
    <property type="molecule type" value="Genomic_DNA"/>
</dbReference>
<sequence length="146" mass="14799">MWAPGGDAAAALLPLALLRAAGGDAALAAHAFEAIAARGGLAGTAWWRRGRARGALLLSLLLERVAAAEVCVSACLLRHAEPWLQARRACAEDRADALTALLGTATAQAAALTGLALSGYDDAVRAFNATHAEACADLMRELGAAG</sequence>
<reference evidence="1" key="1">
    <citation type="submission" date="2021-02" db="EMBL/GenBank/DDBJ databases">
        <title>First Annotated Genome of the Yellow-green Alga Tribonema minus.</title>
        <authorList>
            <person name="Mahan K.M."/>
        </authorList>
    </citation>
    <scope>NUCLEOTIDE SEQUENCE</scope>
    <source>
        <strain evidence="1">UTEX B ZZ1240</strain>
    </source>
</reference>
<gene>
    <name evidence="1" type="ORF">JKP88DRAFT_267728</name>
</gene>
<evidence type="ECO:0000313" key="2">
    <source>
        <dbReference type="Proteomes" id="UP000664859"/>
    </source>
</evidence>
<comment type="caution">
    <text evidence="1">The sequence shown here is derived from an EMBL/GenBank/DDBJ whole genome shotgun (WGS) entry which is preliminary data.</text>
</comment>
<protein>
    <submittedName>
        <fullName evidence="1">Uncharacterized protein</fullName>
    </submittedName>
</protein>
<keyword evidence="2" id="KW-1185">Reference proteome</keyword>
<dbReference type="Proteomes" id="UP000664859">
    <property type="component" value="Unassembled WGS sequence"/>
</dbReference>